<keyword evidence="13" id="KW-1185">Reference proteome</keyword>
<comment type="PTM">
    <text evidence="8">Binds 2 heme groups per subunit.</text>
</comment>
<dbReference type="GO" id="GO:0042597">
    <property type="term" value="C:periplasmic space"/>
    <property type="evidence" value="ECO:0007669"/>
    <property type="project" value="UniProtKB-SubCell"/>
</dbReference>
<dbReference type="GO" id="GO:0046872">
    <property type="term" value="F:metal ion binding"/>
    <property type="evidence" value="ECO:0007669"/>
    <property type="project" value="UniProtKB-KW"/>
</dbReference>
<feature type="binding site" description="covalent" evidence="8">
    <location>
        <position position="249"/>
    </location>
    <ligand>
        <name>heme c</name>
        <dbReference type="ChEBI" id="CHEBI:61717"/>
        <label>2</label>
    </ligand>
</feature>
<evidence type="ECO:0000256" key="9">
    <source>
        <dbReference type="PIRSR" id="PIRSR000294-2"/>
    </source>
</evidence>
<dbReference type="RefSeq" id="WP_259662137.1">
    <property type="nucleotide sequence ID" value="NZ_JAHXRI010000010.1"/>
</dbReference>
<dbReference type="GO" id="GO:0004130">
    <property type="term" value="F:cytochrome-c peroxidase activity"/>
    <property type="evidence" value="ECO:0007669"/>
    <property type="project" value="TreeGrafter"/>
</dbReference>
<evidence type="ECO:0000313" key="13">
    <source>
        <dbReference type="Proteomes" id="UP000739565"/>
    </source>
</evidence>
<dbReference type="PANTHER" id="PTHR30600">
    <property type="entry name" value="CYTOCHROME C PEROXIDASE-RELATED"/>
    <property type="match status" value="1"/>
</dbReference>
<feature type="signal peptide" evidence="10">
    <location>
        <begin position="1"/>
        <end position="30"/>
    </location>
</feature>
<dbReference type="SUPFAM" id="SSF46626">
    <property type="entry name" value="Cytochrome c"/>
    <property type="match status" value="2"/>
</dbReference>
<dbReference type="NCBIfam" id="TIGR04039">
    <property type="entry name" value="MXAN_0977_Heme2"/>
    <property type="match status" value="1"/>
</dbReference>
<dbReference type="InterPro" id="IPR004852">
    <property type="entry name" value="Di-haem_cyt_c_peroxidsae"/>
</dbReference>
<dbReference type="PROSITE" id="PS51007">
    <property type="entry name" value="CYTC"/>
    <property type="match status" value="1"/>
</dbReference>
<evidence type="ECO:0000256" key="2">
    <source>
        <dbReference type="ARBA" id="ARBA00022617"/>
    </source>
</evidence>
<evidence type="ECO:0000313" key="12">
    <source>
        <dbReference type="EMBL" id="MBZ1351754.1"/>
    </source>
</evidence>
<comment type="caution">
    <text evidence="12">The sequence shown here is derived from an EMBL/GenBank/DDBJ whole genome shotgun (WGS) entry which is preliminary data.</text>
</comment>
<feature type="chain" id="PRO_5037912674" evidence="10">
    <location>
        <begin position="31"/>
        <end position="400"/>
    </location>
</feature>
<proteinExistence type="predicted"/>
<evidence type="ECO:0000256" key="7">
    <source>
        <dbReference type="ARBA" id="ARBA00023004"/>
    </source>
</evidence>
<comment type="subcellular location">
    <subcellularLocation>
        <location evidence="1">Periplasm</location>
    </subcellularLocation>
</comment>
<keyword evidence="4 10" id="KW-0732">Signal</keyword>
<sequence length="400" mass="44049">MRVPGSFHLRLLSVLLACATVILLVWSVFAQSTTQADSSSRHEVAYQWGLAPWAPEPVVPPDNPMSLGKVELGRHLFYDKRLSADESMSCATCHRQEKAFTDGKARSEGVDGKLGGRSAMSLANAGYLPVLTWMNPNLNSLEIQALIPIFGEHPVEMGMAGREELLFERLKSEPRYKKMFIEAFPKEATLGDAGLYSLSTVTKALAAFQRSLVSFSSAFDHYRYEGKADALSPSAKRGESLFFGEKMECYHCHGGLNFNDNIQHSRMPFPELGFHNTGLYDVDGKGGYPQTNPGIIEITGIAGDTGKFRTPTLRNIALTAPYMHDGSIPSLAEVIRGHYARAGRASADKGQPNPLRSEFLQGFNVTEEEVVDLVAFLESLTDFAFVSNPRHSDPWRAGVR</sequence>
<keyword evidence="3 9" id="KW-0479">Metal-binding</keyword>
<gene>
    <name evidence="12" type="ORF">KZZ10_13975</name>
</gene>
<evidence type="ECO:0000256" key="1">
    <source>
        <dbReference type="ARBA" id="ARBA00004418"/>
    </source>
</evidence>
<dbReference type="PIRSF" id="PIRSF000294">
    <property type="entry name" value="Cytochrome-c_peroxidase"/>
    <property type="match status" value="1"/>
</dbReference>
<comment type="cofactor">
    <cofactor evidence="8">
        <name>heme</name>
        <dbReference type="ChEBI" id="CHEBI:30413"/>
    </cofactor>
    <text evidence="8">Binds 2 heme groups.</text>
</comment>
<dbReference type="EMBL" id="JAHXRI010000010">
    <property type="protein sequence ID" value="MBZ1351754.1"/>
    <property type="molecule type" value="Genomic_DNA"/>
</dbReference>
<dbReference type="InterPro" id="IPR051395">
    <property type="entry name" value="Cytochrome_c_Peroxidase/MauG"/>
</dbReference>
<protein>
    <submittedName>
        <fullName evidence="12">Di-heme enzyme</fullName>
    </submittedName>
</protein>
<dbReference type="InterPro" id="IPR023929">
    <property type="entry name" value="MbnH-like"/>
</dbReference>
<evidence type="ECO:0000256" key="6">
    <source>
        <dbReference type="ARBA" id="ARBA00023002"/>
    </source>
</evidence>
<keyword evidence="6" id="KW-0560">Oxidoreductase</keyword>
<evidence type="ECO:0000259" key="11">
    <source>
        <dbReference type="PROSITE" id="PS51007"/>
    </source>
</evidence>
<feature type="binding site" description="axial binding residue" evidence="9">
    <location>
        <position position="253"/>
    </location>
    <ligand>
        <name>heme c</name>
        <dbReference type="ChEBI" id="CHEBI:61717"/>
        <label>2</label>
    </ligand>
    <ligandPart>
        <name>Fe</name>
        <dbReference type="ChEBI" id="CHEBI:18248"/>
    </ligandPart>
</feature>
<dbReference type="InterPro" id="IPR036909">
    <property type="entry name" value="Cyt_c-like_dom_sf"/>
</dbReference>
<dbReference type="Gene3D" id="1.10.760.10">
    <property type="entry name" value="Cytochrome c-like domain"/>
    <property type="match status" value="2"/>
</dbReference>
<feature type="domain" description="Cytochrome c" evidence="11">
    <location>
        <begin position="233"/>
        <end position="381"/>
    </location>
</feature>
<evidence type="ECO:0000256" key="10">
    <source>
        <dbReference type="SAM" id="SignalP"/>
    </source>
</evidence>
<dbReference type="Proteomes" id="UP000739565">
    <property type="component" value="Unassembled WGS sequence"/>
</dbReference>
<reference evidence="12" key="1">
    <citation type="submission" date="2021-07" db="EMBL/GenBank/DDBJ databases">
        <title>New genus and species of the family Alcaligenaceae.</title>
        <authorList>
            <person name="Hahn M.W."/>
        </authorList>
    </citation>
    <scope>NUCLEOTIDE SEQUENCE</scope>
    <source>
        <strain evidence="12">LF4-65</strain>
    </source>
</reference>
<dbReference type="PANTHER" id="PTHR30600:SF14">
    <property type="entry name" value="CYTOCHROME C PEROXIDASE"/>
    <property type="match status" value="1"/>
</dbReference>
<name>A0A953T8I3_9BURK</name>
<feature type="binding site" description="axial binding residue" evidence="9">
    <location>
        <position position="94"/>
    </location>
    <ligand>
        <name>heme c</name>
        <dbReference type="ChEBI" id="CHEBI:61717"/>
        <label>1</label>
    </ligand>
    <ligandPart>
        <name>Fe</name>
        <dbReference type="ChEBI" id="CHEBI:18248"/>
    </ligandPart>
</feature>
<feature type="binding site" description="covalent" evidence="8">
    <location>
        <position position="93"/>
    </location>
    <ligand>
        <name>heme c</name>
        <dbReference type="ChEBI" id="CHEBI:61717"/>
        <label>1</label>
    </ligand>
</feature>
<feature type="binding site" description="covalent" evidence="8">
    <location>
        <position position="252"/>
    </location>
    <ligand>
        <name>heme c</name>
        <dbReference type="ChEBI" id="CHEBI:61717"/>
        <label>2</label>
    </ligand>
</feature>
<dbReference type="GO" id="GO:0020037">
    <property type="term" value="F:heme binding"/>
    <property type="evidence" value="ECO:0007669"/>
    <property type="project" value="InterPro"/>
</dbReference>
<dbReference type="Pfam" id="PF03150">
    <property type="entry name" value="CCP_MauG"/>
    <property type="match status" value="1"/>
</dbReference>
<dbReference type="InterPro" id="IPR026259">
    <property type="entry name" value="MauG/Cytc_peroxidase"/>
</dbReference>
<keyword evidence="2 8" id="KW-0349">Heme</keyword>
<keyword evidence="7 9" id="KW-0408">Iron</keyword>
<evidence type="ECO:0000256" key="5">
    <source>
        <dbReference type="ARBA" id="ARBA00022764"/>
    </source>
</evidence>
<dbReference type="AlphaFoldDB" id="A0A953T8I3"/>
<evidence type="ECO:0000256" key="3">
    <source>
        <dbReference type="ARBA" id="ARBA00022723"/>
    </source>
</evidence>
<feature type="binding site" description="covalent" evidence="8">
    <location>
        <position position="90"/>
    </location>
    <ligand>
        <name>heme c</name>
        <dbReference type="ChEBI" id="CHEBI:61717"/>
        <label>1</label>
    </ligand>
</feature>
<organism evidence="12 13">
    <name type="scientific">Zwartia hollandica</name>
    <dbReference type="NCBI Taxonomy" id="324606"/>
    <lineage>
        <taxon>Bacteria</taxon>
        <taxon>Pseudomonadati</taxon>
        <taxon>Pseudomonadota</taxon>
        <taxon>Betaproteobacteria</taxon>
        <taxon>Burkholderiales</taxon>
        <taxon>Alcaligenaceae</taxon>
        <taxon>Zwartia</taxon>
    </lineage>
</organism>
<dbReference type="InterPro" id="IPR009056">
    <property type="entry name" value="Cyt_c-like_dom"/>
</dbReference>
<evidence type="ECO:0000256" key="4">
    <source>
        <dbReference type="ARBA" id="ARBA00022729"/>
    </source>
</evidence>
<evidence type="ECO:0000256" key="8">
    <source>
        <dbReference type="PIRSR" id="PIRSR000294-1"/>
    </source>
</evidence>
<accession>A0A953T8I3</accession>
<keyword evidence="5" id="KW-0574">Periplasm</keyword>
<dbReference type="GO" id="GO:0009055">
    <property type="term" value="F:electron transfer activity"/>
    <property type="evidence" value="ECO:0007669"/>
    <property type="project" value="InterPro"/>
</dbReference>